<feature type="region of interest" description="Disordered" evidence="2">
    <location>
        <begin position="252"/>
        <end position="272"/>
    </location>
</feature>
<reference evidence="3" key="1">
    <citation type="journal article" date="2023" name="IScience">
        <title>Live-bearing cockroach genome reveals convergent evolutionary mechanisms linked to viviparity in insects and beyond.</title>
        <authorList>
            <person name="Fouks B."/>
            <person name="Harrison M.C."/>
            <person name="Mikhailova A.A."/>
            <person name="Marchal E."/>
            <person name="English S."/>
            <person name="Carruthers M."/>
            <person name="Jennings E.C."/>
            <person name="Chiamaka E.L."/>
            <person name="Frigard R.A."/>
            <person name="Pippel M."/>
            <person name="Attardo G.M."/>
            <person name="Benoit J.B."/>
            <person name="Bornberg-Bauer E."/>
            <person name="Tobe S.S."/>
        </authorList>
    </citation>
    <scope>NUCLEOTIDE SEQUENCE</scope>
    <source>
        <strain evidence="3">Stay&amp;Tobe</strain>
    </source>
</reference>
<feature type="region of interest" description="Disordered" evidence="2">
    <location>
        <begin position="194"/>
        <end position="228"/>
    </location>
</feature>
<gene>
    <name evidence="3" type="ORF">L9F63_015091</name>
</gene>
<comment type="caution">
    <text evidence="3">The sequence shown here is derived from an EMBL/GenBank/DDBJ whole genome shotgun (WGS) entry which is preliminary data.</text>
</comment>
<evidence type="ECO:0000256" key="2">
    <source>
        <dbReference type="SAM" id="MobiDB-lite"/>
    </source>
</evidence>
<dbReference type="Proteomes" id="UP001233999">
    <property type="component" value="Unassembled WGS sequence"/>
</dbReference>
<sequence>MVEELESEIGEILVVLKKAEIEKPKSSEMIAEEKALKTEKENLQKELEESWNKIEELEKSQKVEKEKADKEKKKAIKDKKTIEDAKKKAEDECKKLEEERKSWNTEKKKLEDSMKKIEDERNRAKEETEKLFEDQKRLEEEVIKLNAEKAAATVKQDEVAVFVQRIETLKTELEIEQQQGVSLRQKLDAATKVEQEKNKLQKDLEEEKEKVRSSETQQQNMSSNWLSERDVLKDQIADLQSRNDDLQTSLETTVKEEKEKASSATVKAGAAESKEIKTLQGQLTASKAQAQELTTKLEKAEKLQKAAEDKYKKTEAEIKKSKTDLETKVSELEVNLQAEKKKCERMKISQEKELKNREQELSSLRTKLRSLEGSGANGKKIAEVKEEYQGRIAKLEKELTSERQEYEDLTSKYEILEEEHVVTKAQLVMEKETIQAQLLTTQREMVSVENELRTLRETFNSKQDSWIKEKYMIQEKLKELEEKVSRSNGSDSWVLERTRLKAVLEDKAIEMDQLKKEAEMKADQMEHLRKENDELRKKLDDFDKVVKVTRSISADTSAVEKELRQAKNKLNEEERNHKAEIAQLKLRYDSRVAVISEEIQGLQGQVSRFKRERDTFRHMLEGAQRTIADLKASSGRESRSSGSNVDDAEEIQTKIQSLEQQISCMEDELSEARLETSKLKTELISERSAWEVKRSEMQSHINELEEDRIISSGRTKIPGMRTRMELAWHKEREEQHRLLQETSTLARDLRQTLFEVERERDKERLEAKRRHDQLKKSTEEEQDENRKKVTE</sequence>
<name>A0AAD8A7X8_DIPPU</name>
<dbReference type="EMBL" id="JASPKZ010003445">
    <property type="protein sequence ID" value="KAJ9593387.1"/>
    <property type="molecule type" value="Genomic_DNA"/>
</dbReference>
<accession>A0AAD8A7X8</accession>
<feature type="compositionally biased region" description="Polar residues" evidence="2">
    <location>
        <begin position="214"/>
        <end position="226"/>
    </location>
</feature>
<feature type="non-terminal residue" evidence="3">
    <location>
        <position position="791"/>
    </location>
</feature>
<dbReference type="InterPro" id="IPR049885">
    <property type="entry name" value="MTCL1-3"/>
</dbReference>
<reference evidence="3" key="2">
    <citation type="submission" date="2023-05" db="EMBL/GenBank/DDBJ databases">
        <authorList>
            <person name="Fouks B."/>
        </authorList>
    </citation>
    <scope>NUCLEOTIDE SEQUENCE</scope>
    <source>
        <strain evidence="3">Stay&amp;Tobe</strain>
        <tissue evidence="3">Testes</tissue>
    </source>
</reference>
<protein>
    <submittedName>
        <fullName evidence="3">Uncharacterized protein</fullName>
    </submittedName>
</protein>
<proteinExistence type="predicted"/>
<keyword evidence="4" id="KW-1185">Reference proteome</keyword>
<feature type="compositionally biased region" description="Basic and acidic residues" evidence="2">
    <location>
        <begin position="774"/>
        <end position="791"/>
    </location>
</feature>
<feature type="compositionally biased region" description="Basic and acidic residues" evidence="2">
    <location>
        <begin position="194"/>
        <end position="213"/>
    </location>
</feature>
<feature type="region of interest" description="Disordered" evidence="2">
    <location>
        <begin position="760"/>
        <end position="791"/>
    </location>
</feature>
<feature type="region of interest" description="Disordered" evidence="2">
    <location>
        <begin position="629"/>
        <end position="649"/>
    </location>
</feature>
<dbReference type="PANTHER" id="PTHR15742:SF5">
    <property type="entry name" value="GIRDIN"/>
    <property type="match status" value="1"/>
</dbReference>
<feature type="coiled-coil region" evidence="1">
    <location>
        <begin position="497"/>
        <end position="587"/>
    </location>
</feature>
<feature type="region of interest" description="Disordered" evidence="2">
    <location>
        <begin position="60"/>
        <end position="113"/>
    </location>
</feature>
<evidence type="ECO:0000313" key="4">
    <source>
        <dbReference type="Proteomes" id="UP001233999"/>
    </source>
</evidence>
<organism evidence="3 4">
    <name type="scientific">Diploptera punctata</name>
    <name type="common">Pacific beetle cockroach</name>
    <dbReference type="NCBI Taxonomy" id="6984"/>
    <lineage>
        <taxon>Eukaryota</taxon>
        <taxon>Metazoa</taxon>
        <taxon>Ecdysozoa</taxon>
        <taxon>Arthropoda</taxon>
        <taxon>Hexapoda</taxon>
        <taxon>Insecta</taxon>
        <taxon>Pterygota</taxon>
        <taxon>Neoptera</taxon>
        <taxon>Polyneoptera</taxon>
        <taxon>Dictyoptera</taxon>
        <taxon>Blattodea</taxon>
        <taxon>Blaberoidea</taxon>
        <taxon>Blaberidae</taxon>
        <taxon>Diplopterinae</taxon>
        <taxon>Diploptera</taxon>
    </lineage>
</organism>
<dbReference type="AlphaFoldDB" id="A0AAD8A7X8"/>
<evidence type="ECO:0000313" key="3">
    <source>
        <dbReference type="EMBL" id="KAJ9593387.1"/>
    </source>
</evidence>
<dbReference type="PANTHER" id="PTHR15742">
    <property type="entry name" value="GIRDIN"/>
    <property type="match status" value="1"/>
</dbReference>
<evidence type="ECO:0000256" key="1">
    <source>
        <dbReference type="SAM" id="Coils"/>
    </source>
</evidence>
<keyword evidence="1" id="KW-0175">Coiled coil</keyword>